<sequence length="140" mass="15759">MLRVASEKQCAHQYSNFTYRMRRREKKQPCVSQEIWEPKCGVQSTIDELQLYWDVLRGEKRKVYALESQAPHHYAHSVVVADPPTSSDSLTPSAVVAYPDSCSSSSAFSITCRTSHQHCNNCFLHYSAPADTVAPCTETS</sequence>
<dbReference type="Proteomes" id="UP000027138">
    <property type="component" value="Unassembled WGS sequence"/>
</dbReference>
<proteinExistence type="predicted"/>
<dbReference type="AlphaFoldDB" id="A0A067LFV5"/>
<name>A0A067LFV5_JATCU</name>
<accession>A0A067LFV5</accession>
<reference evidence="1 2" key="1">
    <citation type="journal article" date="2014" name="PLoS ONE">
        <title>Global Analysis of Gene Expression Profiles in Physic Nut (Jatropha curcas L.) Seedlings Exposed to Salt Stress.</title>
        <authorList>
            <person name="Zhang L."/>
            <person name="Zhang C."/>
            <person name="Wu P."/>
            <person name="Chen Y."/>
            <person name="Li M."/>
            <person name="Jiang H."/>
            <person name="Wu G."/>
        </authorList>
    </citation>
    <scope>NUCLEOTIDE SEQUENCE [LARGE SCALE GENOMIC DNA]</scope>
    <source>
        <strain evidence="2">cv. GZQX0401</strain>
        <tissue evidence="1">Young leaves</tissue>
    </source>
</reference>
<dbReference type="EMBL" id="KK914269">
    <property type="protein sequence ID" value="KDP43405.1"/>
    <property type="molecule type" value="Genomic_DNA"/>
</dbReference>
<evidence type="ECO:0000313" key="1">
    <source>
        <dbReference type="EMBL" id="KDP43405.1"/>
    </source>
</evidence>
<keyword evidence="2" id="KW-1185">Reference proteome</keyword>
<evidence type="ECO:0000313" key="2">
    <source>
        <dbReference type="Proteomes" id="UP000027138"/>
    </source>
</evidence>
<protein>
    <submittedName>
        <fullName evidence="1">Uncharacterized protein</fullName>
    </submittedName>
</protein>
<gene>
    <name evidence="1" type="ORF">JCGZ_26560</name>
</gene>
<organism evidence="1 2">
    <name type="scientific">Jatropha curcas</name>
    <name type="common">Barbados nut</name>
    <dbReference type="NCBI Taxonomy" id="180498"/>
    <lineage>
        <taxon>Eukaryota</taxon>
        <taxon>Viridiplantae</taxon>
        <taxon>Streptophyta</taxon>
        <taxon>Embryophyta</taxon>
        <taxon>Tracheophyta</taxon>
        <taxon>Spermatophyta</taxon>
        <taxon>Magnoliopsida</taxon>
        <taxon>eudicotyledons</taxon>
        <taxon>Gunneridae</taxon>
        <taxon>Pentapetalae</taxon>
        <taxon>rosids</taxon>
        <taxon>fabids</taxon>
        <taxon>Malpighiales</taxon>
        <taxon>Euphorbiaceae</taxon>
        <taxon>Crotonoideae</taxon>
        <taxon>Jatropheae</taxon>
        <taxon>Jatropha</taxon>
    </lineage>
</organism>